<comment type="caution">
    <text evidence="2">The sequence shown here is derived from an EMBL/GenBank/DDBJ whole genome shotgun (WGS) entry which is preliminary data.</text>
</comment>
<dbReference type="RefSeq" id="WP_387898559.1">
    <property type="nucleotide sequence ID" value="NZ_JBIBEG010000001.1"/>
</dbReference>
<protein>
    <submittedName>
        <fullName evidence="2">Uncharacterized protein</fullName>
    </submittedName>
</protein>
<keyword evidence="3" id="KW-1185">Reference proteome</keyword>
<evidence type="ECO:0000313" key="3">
    <source>
        <dbReference type="Proteomes" id="UP001602322"/>
    </source>
</evidence>
<feature type="compositionally biased region" description="Low complexity" evidence="1">
    <location>
        <begin position="28"/>
        <end position="42"/>
    </location>
</feature>
<dbReference type="PROSITE" id="PS51257">
    <property type="entry name" value="PROKAR_LIPOPROTEIN"/>
    <property type="match status" value="1"/>
</dbReference>
<feature type="region of interest" description="Disordered" evidence="1">
    <location>
        <begin position="28"/>
        <end position="82"/>
    </location>
</feature>
<gene>
    <name evidence="2" type="ORF">ACFY8O_03990</name>
</gene>
<proteinExistence type="predicted"/>
<reference evidence="2 3" key="1">
    <citation type="submission" date="2024-10" db="EMBL/GenBank/DDBJ databases">
        <title>The Natural Products Discovery Center: Release of the First 8490 Sequenced Strains for Exploring Actinobacteria Biosynthetic Diversity.</title>
        <authorList>
            <person name="Kalkreuter E."/>
            <person name="Kautsar S.A."/>
            <person name="Yang D."/>
            <person name="Bader C.D."/>
            <person name="Teijaro C.N."/>
            <person name="Fluegel L."/>
            <person name="Davis C.M."/>
            <person name="Simpson J.R."/>
            <person name="Lauterbach L."/>
            <person name="Steele A.D."/>
            <person name="Gui C."/>
            <person name="Meng S."/>
            <person name="Li G."/>
            <person name="Viehrig K."/>
            <person name="Ye F."/>
            <person name="Su P."/>
            <person name="Kiefer A.F."/>
            <person name="Nichols A."/>
            <person name="Cepeda A.J."/>
            <person name="Yan W."/>
            <person name="Fan B."/>
            <person name="Jiang Y."/>
            <person name="Adhikari A."/>
            <person name="Zheng C.-J."/>
            <person name="Schuster L."/>
            <person name="Cowan T.M."/>
            <person name="Smanski M.J."/>
            <person name="Chevrette M.G."/>
            <person name="De Carvalho L.P.S."/>
            <person name="Shen B."/>
        </authorList>
    </citation>
    <scope>NUCLEOTIDE SEQUENCE [LARGE SCALE GENOMIC DNA]</scope>
    <source>
        <strain evidence="2 3">NPDC012540</strain>
    </source>
</reference>
<dbReference type="Proteomes" id="UP001602322">
    <property type="component" value="Unassembled WGS sequence"/>
</dbReference>
<feature type="compositionally biased region" description="Low complexity" evidence="1">
    <location>
        <begin position="54"/>
        <end position="73"/>
    </location>
</feature>
<evidence type="ECO:0000313" key="2">
    <source>
        <dbReference type="EMBL" id="MFF5895071.1"/>
    </source>
</evidence>
<accession>A0ABW6WZA2</accession>
<organism evidence="2 3">
    <name type="scientific">Streptomyces argenteolus</name>
    <dbReference type="NCBI Taxonomy" id="67274"/>
    <lineage>
        <taxon>Bacteria</taxon>
        <taxon>Bacillati</taxon>
        <taxon>Actinomycetota</taxon>
        <taxon>Actinomycetes</taxon>
        <taxon>Kitasatosporales</taxon>
        <taxon>Streptomycetaceae</taxon>
        <taxon>Streptomyces</taxon>
    </lineage>
</organism>
<dbReference type="EMBL" id="JBIBEG010000001">
    <property type="protein sequence ID" value="MFF5895071.1"/>
    <property type="molecule type" value="Genomic_DNA"/>
</dbReference>
<evidence type="ECO:0000256" key="1">
    <source>
        <dbReference type="SAM" id="MobiDB-lite"/>
    </source>
</evidence>
<name>A0ABW6WZA2_9ACTN</name>
<sequence>MRPARPLVITWALLVACGWGVTLWLGEPSATAGPGPASAVPADNPEPGPQPEGSCPTAAPSPSGSPSAVASLAKVPEGYQAPPDRQYICTTVVRDHATAR</sequence>